<organism evidence="1 2">
    <name type="scientific">Holotrichia oblita</name>
    <name type="common">Chafer beetle</name>
    <dbReference type="NCBI Taxonomy" id="644536"/>
    <lineage>
        <taxon>Eukaryota</taxon>
        <taxon>Metazoa</taxon>
        <taxon>Ecdysozoa</taxon>
        <taxon>Arthropoda</taxon>
        <taxon>Hexapoda</taxon>
        <taxon>Insecta</taxon>
        <taxon>Pterygota</taxon>
        <taxon>Neoptera</taxon>
        <taxon>Endopterygota</taxon>
        <taxon>Coleoptera</taxon>
        <taxon>Polyphaga</taxon>
        <taxon>Scarabaeiformia</taxon>
        <taxon>Scarabaeidae</taxon>
        <taxon>Melolonthinae</taxon>
        <taxon>Holotrichia</taxon>
    </lineage>
</organism>
<comment type="caution">
    <text evidence="1">The sequence shown here is derived from an EMBL/GenBank/DDBJ whole genome shotgun (WGS) entry which is preliminary data.</text>
</comment>
<protein>
    <submittedName>
        <fullName evidence="1">S-cell enriched with leucine-rich repeat-containing protein slra-related</fullName>
    </submittedName>
</protein>
<reference evidence="1" key="1">
    <citation type="submission" date="2022-04" db="EMBL/GenBank/DDBJ databases">
        <title>Chromosome-scale genome assembly of Holotrichia oblita Faldermann.</title>
        <authorList>
            <person name="Rongchong L."/>
        </authorList>
    </citation>
    <scope>NUCLEOTIDE SEQUENCE</scope>
    <source>
        <strain evidence="1">81SQS9</strain>
    </source>
</reference>
<accession>A0ACB9T8J2</accession>
<dbReference type="EMBL" id="CM043018">
    <property type="protein sequence ID" value="KAI4463163.1"/>
    <property type="molecule type" value="Genomic_DNA"/>
</dbReference>
<gene>
    <name evidence="1" type="ORF">MML48_4g00007260</name>
</gene>
<name>A0ACB9T8J2_HOLOL</name>
<dbReference type="Proteomes" id="UP001056778">
    <property type="component" value="Chromosome 4"/>
</dbReference>
<sequence>MNDNCIQFAHKAIVKSHAKHITNKINVTFQPSHVCDNENCSCILEIKQHIIVNKIVHLNLSNCNLKLLPDSLSELPLKSLNLSHNSIVHIPSCLLNGLESIEDLNLSYNQISEFEVEPKSILNLQVLDVRCNDMKYIPIWLVHAKSRSLLELYYSCNVLGKTNENLYAKIYSYDLRKLVLKDSYILNENISFLKSIRTLEVLDVANGGCKTYRNCFTNCDELLDHPSWENTIKILSMSSLNMGFFPKNMICLQSLKELYIADNALFWLPDVIGKLVALEILDISNNNIYFLPNIISDLKNLRVLKLQHNKLTDIKLLGELVNLKLLDLYENDLDSFHLDISKFKCLDLEKNCFDTSLLDNIYSEKRFYYRNEYNLKFRDIGYNEEHSTDFNKSESDCDCIYSEDSGSSNVIPCDNYKEECWDDIKIESHPDVTSSDDEWQGYFPTQQEEQKQKSQKSCLSLERLLEDLYADVD</sequence>
<keyword evidence="2" id="KW-1185">Reference proteome</keyword>
<evidence type="ECO:0000313" key="1">
    <source>
        <dbReference type="EMBL" id="KAI4463163.1"/>
    </source>
</evidence>
<proteinExistence type="predicted"/>
<evidence type="ECO:0000313" key="2">
    <source>
        <dbReference type="Proteomes" id="UP001056778"/>
    </source>
</evidence>